<dbReference type="AlphaFoldDB" id="A0ABD5KTB1"/>
<dbReference type="Proteomes" id="UP001418804">
    <property type="component" value="Unassembled WGS sequence"/>
</dbReference>
<feature type="domain" description="Polysaccharide chain length determinant N-terminal" evidence="8">
    <location>
        <begin position="17"/>
        <end position="78"/>
    </location>
</feature>
<feature type="transmembrane region" description="Helical" evidence="7">
    <location>
        <begin position="31"/>
        <end position="48"/>
    </location>
</feature>
<evidence type="ECO:0000256" key="6">
    <source>
        <dbReference type="ARBA" id="ARBA00023136"/>
    </source>
</evidence>
<sequence>MSTLQEKDFLHQQKGKDINLKEYYEVIKKRIWFIIIVTIFTTLAGFFYSHQNNTTVYYQASTRVVVDVDTQKMSTLLVMVKDPIVMGKVTKQLNLEQPAEATAGQVQAASLDGSQIISLSATSTDPTTAVKIANSTAEVFKEEVGNILGIKGVQLLSPAKNSSPIDGNQNRTIMLALIAGIIIGLGLAFLLDSLDGRVEKDSEVEQLLGVPVIGTISRMNKQKLKLSAKTDVELRSETIGSK</sequence>
<dbReference type="InterPro" id="IPR050445">
    <property type="entry name" value="Bact_polysacc_biosynth/exp"/>
</dbReference>
<name>A0ABD5KTB1_PRIAR</name>
<keyword evidence="5 7" id="KW-1133">Transmembrane helix</keyword>
<protein>
    <submittedName>
        <fullName evidence="9">Wzz/FepE/Etk N-terminal domain-containing protein</fullName>
    </submittedName>
</protein>
<comment type="similarity">
    <text evidence="2">Belongs to the CpsC/CapA family.</text>
</comment>
<evidence type="ECO:0000313" key="10">
    <source>
        <dbReference type="Proteomes" id="UP001418804"/>
    </source>
</evidence>
<dbReference type="PANTHER" id="PTHR32309:SF13">
    <property type="entry name" value="FERRIC ENTEROBACTIN TRANSPORT PROTEIN FEPE"/>
    <property type="match status" value="1"/>
</dbReference>
<dbReference type="Pfam" id="PF02706">
    <property type="entry name" value="Wzz"/>
    <property type="match status" value="1"/>
</dbReference>
<keyword evidence="4 7" id="KW-0812">Transmembrane</keyword>
<dbReference type="GO" id="GO:0005886">
    <property type="term" value="C:plasma membrane"/>
    <property type="evidence" value="ECO:0007669"/>
    <property type="project" value="UniProtKB-SubCell"/>
</dbReference>
<comment type="subcellular location">
    <subcellularLocation>
        <location evidence="1">Cell membrane</location>
        <topology evidence="1">Multi-pass membrane protein</topology>
    </subcellularLocation>
</comment>
<keyword evidence="3" id="KW-1003">Cell membrane</keyword>
<evidence type="ECO:0000256" key="5">
    <source>
        <dbReference type="ARBA" id="ARBA00022989"/>
    </source>
</evidence>
<gene>
    <name evidence="9" type="ORF">ABDD91_10840</name>
</gene>
<evidence type="ECO:0000256" key="2">
    <source>
        <dbReference type="ARBA" id="ARBA00006683"/>
    </source>
</evidence>
<keyword evidence="6 7" id="KW-0472">Membrane</keyword>
<feature type="transmembrane region" description="Helical" evidence="7">
    <location>
        <begin position="172"/>
        <end position="191"/>
    </location>
</feature>
<reference evidence="9 10" key="1">
    <citation type="submission" date="2024-05" db="EMBL/GenBank/DDBJ databases">
        <title>The mechanism of isolation and screening of efficient mineral weathering bacteria priestia aryabhattai c4-10 with weathered biotite.</title>
        <authorList>
            <person name="Yang S."/>
        </authorList>
    </citation>
    <scope>NUCLEOTIDE SEQUENCE [LARGE SCALE GENOMIC DNA]</scope>
    <source>
        <strain evidence="9 10">C4-10</strain>
    </source>
</reference>
<comment type="caution">
    <text evidence="9">The sequence shown here is derived from an EMBL/GenBank/DDBJ whole genome shotgun (WGS) entry which is preliminary data.</text>
</comment>
<dbReference type="InterPro" id="IPR003856">
    <property type="entry name" value="LPS_length_determ_N"/>
</dbReference>
<reference evidence="9 10" key="2">
    <citation type="submission" date="2024-05" db="EMBL/GenBank/DDBJ databases">
        <authorList>
            <person name="Zheng X."/>
        </authorList>
    </citation>
    <scope>NUCLEOTIDE SEQUENCE [LARGE SCALE GENOMIC DNA]</scope>
    <source>
        <strain evidence="9 10">C4-10</strain>
    </source>
</reference>
<evidence type="ECO:0000259" key="8">
    <source>
        <dbReference type="Pfam" id="PF02706"/>
    </source>
</evidence>
<dbReference type="RefSeq" id="WP_247807187.1">
    <property type="nucleotide sequence ID" value="NZ_CP025621.1"/>
</dbReference>
<evidence type="ECO:0000256" key="3">
    <source>
        <dbReference type="ARBA" id="ARBA00022475"/>
    </source>
</evidence>
<evidence type="ECO:0000256" key="7">
    <source>
        <dbReference type="SAM" id="Phobius"/>
    </source>
</evidence>
<dbReference type="EMBL" id="JBDIVD010000001">
    <property type="protein sequence ID" value="MEN3153334.1"/>
    <property type="molecule type" value="Genomic_DNA"/>
</dbReference>
<proteinExistence type="inferred from homology"/>
<organism evidence="9 10">
    <name type="scientific">Priestia aryabhattai</name>
    <name type="common">Bacillus aryabhattai</name>
    <dbReference type="NCBI Taxonomy" id="412384"/>
    <lineage>
        <taxon>Bacteria</taxon>
        <taxon>Bacillati</taxon>
        <taxon>Bacillota</taxon>
        <taxon>Bacilli</taxon>
        <taxon>Bacillales</taxon>
        <taxon>Bacillaceae</taxon>
        <taxon>Priestia</taxon>
    </lineage>
</organism>
<dbReference type="PANTHER" id="PTHR32309">
    <property type="entry name" value="TYROSINE-PROTEIN KINASE"/>
    <property type="match status" value="1"/>
</dbReference>
<evidence type="ECO:0000256" key="4">
    <source>
        <dbReference type="ARBA" id="ARBA00022692"/>
    </source>
</evidence>
<accession>A0ABD5KTB1</accession>
<evidence type="ECO:0000313" key="9">
    <source>
        <dbReference type="EMBL" id="MEN3153334.1"/>
    </source>
</evidence>
<evidence type="ECO:0000256" key="1">
    <source>
        <dbReference type="ARBA" id="ARBA00004651"/>
    </source>
</evidence>